<feature type="region of interest" description="Disordered" evidence="1">
    <location>
        <begin position="1"/>
        <end position="37"/>
    </location>
</feature>
<name>A0A8C9IDU6_9PRIM</name>
<feature type="compositionally biased region" description="Pro residues" evidence="1">
    <location>
        <begin position="9"/>
        <end position="29"/>
    </location>
</feature>
<dbReference type="Ensembl" id="ENSPTET00000045625.1">
    <property type="protein sequence ID" value="ENSPTEP00000033285.1"/>
    <property type="gene ID" value="ENSPTEG00000031817.1"/>
</dbReference>
<protein>
    <submittedName>
        <fullName evidence="2">Uncharacterized protein</fullName>
    </submittedName>
</protein>
<dbReference type="Proteomes" id="UP000694416">
    <property type="component" value="Unplaced"/>
</dbReference>
<evidence type="ECO:0000256" key="1">
    <source>
        <dbReference type="SAM" id="MobiDB-lite"/>
    </source>
</evidence>
<proteinExistence type="predicted"/>
<organism evidence="2 3">
    <name type="scientific">Piliocolobus tephrosceles</name>
    <name type="common">Ugandan red Colobus</name>
    <dbReference type="NCBI Taxonomy" id="591936"/>
    <lineage>
        <taxon>Eukaryota</taxon>
        <taxon>Metazoa</taxon>
        <taxon>Chordata</taxon>
        <taxon>Craniata</taxon>
        <taxon>Vertebrata</taxon>
        <taxon>Euteleostomi</taxon>
        <taxon>Mammalia</taxon>
        <taxon>Eutheria</taxon>
        <taxon>Euarchontoglires</taxon>
        <taxon>Primates</taxon>
        <taxon>Haplorrhini</taxon>
        <taxon>Catarrhini</taxon>
        <taxon>Cercopithecidae</taxon>
        <taxon>Colobinae</taxon>
        <taxon>Piliocolobus</taxon>
    </lineage>
</organism>
<evidence type="ECO:0000313" key="3">
    <source>
        <dbReference type="Proteomes" id="UP000694416"/>
    </source>
</evidence>
<reference evidence="2" key="2">
    <citation type="submission" date="2025-09" db="UniProtKB">
        <authorList>
            <consortium name="Ensembl"/>
        </authorList>
    </citation>
    <scope>IDENTIFICATION</scope>
</reference>
<sequence length="205" mass="22098">MRRRLPPISQFPPRPIPSLIPHPPNPSRPCNPTRSPKATHLPPLFPQPARTLSPLQKYVDFSVFCSNCYPTVAHACPPHYPTLKLFLPCSSAIHYRLPICQCRGPTTLSGNFPVYAPSPLSPACQSCGSRALSCDSPIYPPTPPPSPTCQCCGPRIPSCHSPVYPPTPHPSPTSSQYSSPRTLSCDSSIYSSTTSSSSVCECCGP</sequence>
<evidence type="ECO:0000313" key="2">
    <source>
        <dbReference type="Ensembl" id="ENSPTEP00000033285.1"/>
    </source>
</evidence>
<accession>A0A8C9IDU6</accession>
<dbReference type="AlphaFoldDB" id="A0A8C9IDU6"/>
<reference evidence="2" key="1">
    <citation type="submission" date="2025-08" db="UniProtKB">
        <authorList>
            <consortium name="Ensembl"/>
        </authorList>
    </citation>
    <scope>IDENTIFICATION</scope>
</reference>
<keyword evidence="3" id="KW-1185">Reference proteome</keyword>